<evidence type="ECO:0000256" key="1">
    <source>
        <dbReference type="ARBA" id="ARBA00023015"/>
    </source>
</evidence>
<dbReference type="PANTHER" id="PTHR33204:SF29">
    <property type="entry name" value="TRANSCRIPTIONAL REGULATOR"/>
    <property type="match status" value="1"/>
</dbReference>
<dbReference type="InterPro" id="IPR036390">
    <property type="entry name" value="WH_DNA-bd_sf"/>
</dbReference>
<evidence type="ECO:0000256" key="3">
    <source>
        <dbReference type="ARBA" id="ARBA00023163"/>
    </source>
</evidence>
<accession>A0A9C7G733</accession>
<dbReference type="PANTHER" id="PTHR33204">
    <property type="entry name" value="TRANSCRIPTIONAL REGULATOR, MARR FAMILY"/>
    <property type="match status" value="1"/>
</dbReference>
<reference evidence="5" key="1">
    <citation type="submission" date="2021-10" db="EMBL/GenBank/DDBJ databases">
        <authorList>
            <person name="Criscuolo A."/>
        </authorList>
    </citation>
    <scope>NUCLEOTIDE SEQUENCE</scope>
    <source>
        <strain evidence="5">CIP111885</strain>
    </source>
</reference>
<protein>
    <submittedName>
        <fullName evidence="5">HTH-type transcriptional regulator YtcD</fullName>
    </submittedName>
</protein>
<dbReference type="EMBL" id="CAKJTG010000003">
    <property type="protein sequence ID" value="CAG9606880.1"/>
    <property type="molecule type" value="Genomic_DNA"/>
</dbReference>
<evidence type="ECO:0000256" key="2">
    <source>
        <dbReference type="ARBA" id="ARBA00023125"/>
    </source>
</evidence>
<dbReference type="Proteomes" id="UP000789845">
    <property type="component" value="Unassembled WGS sequence"/>
</dbReference>
<keyword evidence="2" id="KW-0238">DNA-binding</keyword>
<comment type="caution">
    <text evidence="5">The sequence shown here is derived from an EMBL/GenBank/DDBJ whole genome shotgun (WGS) entry which is preliminary data.</text>
</comment>
<gene>
    <name evidence="5" type="primary">ytcD</name>
    <name evidence="5" type="ORF">NEOCIP111885_00568</name>
</gene>
<dbReference type="InterPro" id="IPR036388">
    <property type="entry name" value="WH-like_DNA-bd_sf"/>
</dbReference>
<keyword evidence="3" id="KW-0804">Transcription</keyword>
<dbReference type="Pfam" id="PF01638">
    <property type="entry name" value="HxlR"/>
    <property type="match status" value="1"/>
</dbReference>
<dbReference type="AlphaFoldDB" id="A0A9C7G733"/>
<evidence type="ECO:0000313" key="5">
    <source>
        <dbReference type="EMBL" id="CAG9606880.1"/>
    </source>
</evidence>
<feature type="domain" description="HTH hxlR-type" evidence="4">
    <location>
        <begin position="8"/>
        <end position="106"/>
    </location>
</feature>
<dbReference type="Gene3D" id="1.10.10.10">
    <property type="entry name" value="Winged helix-like DNA-binding domain superfamily/Winged helix DNA-binding domain"/>
    <property type="match status" value="1"/>
</dbReference>
<keyword evidence="6" id="KW-1185">Reference proteome</keyword>
<name>A0A9C7G733_9BACI</name>
<dbReference type="GO" id="GO:0003677">
    <property type="term" value="F:DNA binding"/>
    <property type="evidence" value="ECO:0007669"/>
    <property type="project" value="UniProtKB-KW"/>
</dbReference>
<dbReference type="SUPFAM" id="SSF46785">
    <property type="entry name" value="Winged helix' DNA-binding domain"/>
    <property type="match status" value="1"/>
</dbReference>
<dbReference type="PROSITE" id="PS51118">
    <property type="entry name" value="HTH_HXLR"/>
    <property type="match status" value="1"/>
</dbReference>
<sequence>MRKKLYNCPVELTVEVMGGRWKSRILWHISKRPYRYGELRRLIPNITQKMLTQALRELEEDGLIERKVFEGSILKVEYSLTDYGVSASPLLELMSQWGKSHKQREDLLEAEEKKG</sequence>
<keyword evidence="1" id="KW-0805">Transcription regulation</keyword>
<dbReference type="InterPro" id="IPR002577">
    <property type="entry name" value="HTH_HxlR"/>
</dbReference>
<organism evidence="5 6">
    <name type="scientific">Pseudoneobacillus rhizosphaerae</name>
    <dbReference type="NCBI Taxonomy" id="2880968"/>
    <lineage>
        <taxon>Bacteria</taxon>
        <taxon>Bacillati</taxon>
        <taxon>Bacillota</taxon>
        <taxon>Bacilli</taxon>
        <taxon>Bacillales</taxon>
        <taxon>Bacillaceae</taxon>
        <taxon>Pseudoneobacillus</taxon>
    </lineage>
</organism>
<evidence type="ECO:0000313" key="6">
    <source>
        <dbReference type="Proteomes" id="UP000789845"/>
    </source>
</evidence>
<proteinExistence type="predicted"/>
<evidence type="ECO:0000259" key="4">
    <source>
        <dbReference type="PROSITE" id="PS51118"/>
    </source>
</evidence>